<protein>
    <submittedName>
        <fullName evidence="1">Uncharacterized protein</fullName>
    </submittedName>
</protein>
<comment type="caution">
    <text evidence="1">The sequence shown here is derived from an EMBL/GenBank/DDBJ whole genome shotgun (WGS) entry which is preliminary data.</text>
</comment>
<proteinExistence type="predicted"/>
<reference evidence="1" key="1">
    <citation type="submission" date="2020-06" db="EMBL/GenBank/DDBJ databases">
        <authorList>
            <person name="Li T."/>
            <person name="Hu X."/>
            <person name="Zhang T."/>
            <person name="Song X."/>
            <person name="Zhang H."/>
            <person name="Dai N."/>
            <person name="Sheng W."/>
            <person name="Hou X."/>
            <person name="Wei L."/>
        </authorList>
    </citation>
    <scope>NUCLEOTIDE SEQUENCE</scope>
    <source>
        <strain evidence="1">KEN1</strain>
        <tissue evidence="1">Leaf</tissue>
    </source>
</reference>
<reference evidence="1" key="2">
    <citation type="journal article" date="2024" name="Plant">
        <title>Genomic evolution and insights into agronomic trait innovations of Sesamum species.</title>
        <authorList>
            <person name="Miao H."/>
            <person name="Wang L."/>
            <person name="Qu L."/>
            <person name="Liu H."/>
            <person name="Sun Y."/>
            <person name="Le M."/>
            <person name="Wang Q."/>
            <person name="Wei S."/>
            <person name="Zheng Y."/>
            <person name="Lin W."/>
            <person name="Duan Y."/>
            <person name="Cao H."/>
            <person name="Xiong S."/>
            <person name="Wang X."/>
            <person name="Wei L."/>
            <person name="Li C."/>
            <person name="Ma Q."/>
            <person name="Ju M."/>
            <person name="Zhao R."/>
            <person name="Li G."/>
            <person name="Mu C."/>
            <person name="Tian Q."/>
            <person name="Mei H."/>
            <person name="Zhang T."/>
            <person name="Gao T."/>
            <person name="Zhang H."/>
        </authorList>
    </citation>
    <scope>NUCLEOTIDE SEQUENCE</scope>
    <source>
        <strain evidence="1">KEN1</strain>
    </source>
</reference>
<dbReference type="EMBL" id="JACGWN010000004">
    <property type="protein sequence ID" value="KAL0451300.1"/>
    <property type="molecule type" value="Genomic_DNA"/>
</dbReference>
<gene>
    <name evidence="1" type="ORF">Slati_1108100</name>
</gene>
<dbReference type="AlphaFoldDB" id="A0AAW2XB09"/>
<organism evidence="1">
    <name type="scientific">Sesamum latifolium</name>
    <dbReference type="NCBI Taxonomy" id="2727402"/>
    <lineage>
        <taxon>Eukaryota</taxon>
        <taxon>Viridiplantae</taxon>
        <taxon>Streptophyta</taxon>
        <taxon>Embryophyta</taxon>
        <taxon>Tracheophyta</taxon>
        <taxon>Spermatophyta</taxon>
        <taxon>Magnoliopsida</taxon>
        <taxon>eudicotyledons</taxon>
        <taxon>Gunneridae</taxon>
        <taxon>Pentapetalae</taxon>
        <taxon>asterids</taxon>
        <taxon>lamiids</taxon>
        <taxon>Lamiales</taxon>
        <taxon>Pedaliaceae</taxon>
        <taxon>Sesamum</taxon>
    </lineage>
</organism>
<name>A0AAW2XB09_9LAMI</name>
<evidence type="ECO:0000313" key="1">
    <source>
        <dbReference type="EMBL" id="KAL0451300.1"/>
    </source>
</evidence>
<sequence length="65" mass="7631">MGLKLVKSCGRSRWKGDENVWKRMRKVGKRSWRSGWSSHRWRWRDSGAAARKAEIGVWWGSASRA</sequence>
<accession>A0AAW2XB09</accession>